<gene>
    <name evidence="2" type="ORF">PXEA_LOCUS3438</name>
</gene>
<proteinExistence type="predicted"/>
<feature type="region of interest" description="Disordered" evidence="1">
    <location>
        <begin position="97"/>
        <end position="116"/>
    </location>
</feature>
<evidence type="ECO:0000313" key="3">
    <source>
        <dbReference type="Proteomes" id="UP000784294"/>
    </source>
</evidence>
<dbReference type="AlphaFoldDB" id="A0A448WEX4"/>
<dbReference type="Proteomes" id="UP000784294">
    <property type="component" value="Unassembled WGS sequence"/>
</dbReference>
<evidence type="ECO:0000313" key="2">
    <source>
        <dbReference type="EMBL" id="VEL09998.1"/>
    </source>
</evidence>
<dbReference type="EMBL" id="CAAALY010007780">
    <property type="protein sequence ID" value="VEL09998.1"/>
    <property type="molecule type" value="Genomic_DNA"/>
</dbReference>
<reference evidence="2" key="1">
    <citation type="submission" date="2018-11" db="EMBL/GenBank/DDBJ databases">
        <authorList>
            <consortium name="Pathogen Informatics"/>
        </authorList>
    </citation>
    <scope>NUCLEOTIDE SEQUENCE</scope>
</reference>
<evidence type="ECO:0000256" key="1">
    <source>
        <dbReference type="SAM" id="MobiDB-lite"/>
    </source>
</evidence>
<accession>A0A448WEX4</accession>
<keyword evidence="3" id="KW-1185">Reference proteome</keyword>
<comment type="caution">
    <text evidence="2">The sequence shown here is derived from an EMBL/GenBank/DDBJ whole genome shotgun (WGS) entry which is preliminary data.</text>
</comment>
<protein>
    <submittedName>
        <fullName evidence="2">Uncharacterized protein</fullName>
    </submittedName>
</protein>
<organism evidence="2 3">
    <name type="scientific">Protopolystoma xenopodis</name>
    <dbReference type="NCBI Taxonomy" id="117903"/>
    <lineage>
        <taxon>Eukaryota</taxon>
        <taxon>Metazoa</taxon>
        <taxon>Spiralia</taxon>
        <taxon>Lophotrochozoa</taxon>
        <taxon>Platyhelminthes</taxon>
        <taxon>Monogenea</taxon>
        <taxon>Polyopisthocotylea</taxon>
        <taxon>Polystomatidea</taxon>
        <taxon>Polystomatidae</taxon>
        <taxon>Protopolystoma</taxon>
    </lineage>
</organism>
<sequence length="304" mass="31815">MEGHHSASLDLPDSVAGGFDVGLNNEAGVEASRRQQTATSSLQTSCVFSPDYLPPHPAAQTFSGPLASDAQAGFSTSSSSTAAAAAAAAAVVTATSTSDSALHSRSPSRSRSPIVATSTTFTMMTTIPATTASATITTVSAPVPGCPLNTPTNLSVSSKDTAMGSGKSFVPPAGALIAASRDTVLVASRRLEAETSRRPGHVGFERFGHPGDRLAVIDTDPSRRSAVRRDWVYHIYLIQDELHIRHRLNLISTSNNPGSGGITSRLSLNLVSCSDEVRYMTDECSIRLHQGRGAARRGPNRTDL</sequence>
<name>A0A448WEX4_9PLAT</name>